<dbReference type="GeneID" id="67181352"/>
<protein>
    <recommendedName>
        <fullName evidence="2">EamA domain-containing protein</fullName>
    </recommendedName>
</protein>
<dbReference type="GO" id="GO:0016020">
    <property type="term" value="C:membrane"/>
    <property type="evidence" value="ECO:0007669"/>
    <property type="project" value="InterPro"/>
</dbReference>
<dbReference type="SUPFAM" id="SSF103481">
    <property type="entry name" value="Multidrug resistance efflux transporter EmrE"/>
    <property type="match status" value="1"/>
</dbReference>
<name>E1SVH8_FERBD</name>
<dbReference type="RefSeq" id="WP_013344630.1">
    <property type="nucleotide sequence ID" value="NC_014541.1"/>
</dbReference>
<dbReference type="InterPro" id="IPR000620">
    <property type="entry name" value="EamA_dom"/>
</dbReference>
<feature type="transmembrane region" description="Helical" evidence="1">
    <location>
        <begin position="83"/>
        <end position="100"/>
    </location>
</feature>
<keyword evidence="4" id="KW-1185">Reference proteome</keyword>
<evidence type="ECO:0000313" key="4">
    <source>
        <dbReference type="Proteomes" id="UP000006683"/>
    </source>
</evidence>
<feature type="transmembrane region" description="Helical" evidence="1">
    <location>
        <begin position="28"/>
        <end position="47"/>
    </location>
</feature>
<keyword evidence="1" id="KW-1133">Transmembrane helix</keyword>
<feature type="transmembrane region" description="Helical" evidence="1">
    <location>
        <begin position="59"/>
        <end position="77"/>
    </location>
</feature>
<feature type="transmembrane region" description="Helical" evidence="1">
    <location>
        <begin position="112"/>
        <end position="129"/>
    </location>
</feature>
<feature type="transmembrane region" description="Helical" evidence="1">
    <location>
        <begin position="230"/>
        <end position="249"/>
    </location>
</feature>
<dbReference type="Pfam" id="PF00892">
    <property type="entry name" value="EamA"/>
    <property type="match status" value="1"/>
</dbReference>
<feature type="transmembrane region" description="Helical" evidence="1">
    <location>
        <begin position="168"/>
        <end position="188"/>
    </location>
</feature>
<proteinExistence type="predicted"/>
<evidence type="ECO:0000256" key="1">
    <source>
        <dbReference type="SAM" id="Phobius"/>
    </source>
</evidence>
<reference evidence="3 4" key="1">
    <citation type="journal article" date="2010" name="Stand. Genomic Sci.">
        <title>Complete genome sequence of Ferrimonas balearica type strain (PAT).</title>
        <authorList>
            <person name="Nolan M."/>
            <person name="Sikorski J."/>
            <person name="Davenport K."/>
            <person name="Lucas S."/>
            <person name="Glavina Del Rio T."/>
            <person name="Tice H."/>
            <person name="Cheng J."/>
            <person name="Goodwin L."/>
            <person name="Pitluck S."/>
            <person name="Liolios K."/>
            <person name="Ivanova N."/>
            <person name="Mavromatis K."/>
            <person name="Ovchinnikova G."/>
            <person name="Pati A."/>
            <person name="Chen A."/>
            <person name="Palaniappan K."/>
            <person name="Land M."/>
            <person name="Hauser L."/>
            <person name="Chang Y."/>
            <person name="Jeffries C."/>
            <person name="Tapia R."/>
            <person name="Brettin T."/>
            <person name="Detter J."/>
            <person name="Han C."/>
            <person name="Yasawong M."/>
            <person name="Rohde M."/>
            <person name="Tindall B."/>
            <person name="Goker M."/>
            <person name="Woyke T."/>
            <person name="Bristow J."/>
            <person name="Eisen J."/>
            <person name="Markowitz V."/>
            <person name="Hugenholtz P."/>
            <person name="Kyrpides N."/>
            <person name="Klenk H."/>
            <person name="Lapidus A."/>
        </authorList>
    </citation>
    <scope>NUCLEOTIDE SEQUENCE [LARGE SCALE GENOMIC DNA]</scope>
    <source>
        <strain evidence="4">DSM 9799 / CCM 4581 / KCTC 23876 / PAT</strain>
    </source>
</reference>
<dbReference type="Proteomes" id="UP000006683">
    <property type="component" value="Chromosome"/>
</dbReference>
<dbReference type="PANTHER" id="PTHR22911:SF130">
    <property type="entry name" value="BIOTIN TRANSPORTER"/>
    <property type="match status" value="1"/>
</dbReference>
<accession>E1SVH8</accession>
<sequence length="288" mass="31653">MPLLWIVTLIWAFSFSLIDVYIAGKVDAYFAVWSRMLLATLLFAPLLSRRVGMTLAGKLMLIGAVQLGLMFTLLYHAFAFLSVPEVLLFTIMTPIWVMVLDDARVGRFRPRALWPALAAVVGAALIRYQPLEPGLWFGFALVQGANLCFAFGQVAYRSLPHTVPRHQAFGWFFVGALALASVALMLFGNLERLPQSSLQWGVLLWLGLGASGLGYFLWNLGATRVSTAQLAVMNNVLIPAGILVNLLLWQRDADLFRLALGGGIILLSLWWSPPKATETGCDSRGSGR</sequence>
<dbReference type="EMBL" id="CP002209">
    <property type="protein sequence ID" value="ADN75324.1"/>
    <property type="molecule type" value="Genomic_DNA"/>
</dbReference>
<dbReference type="KEGG" id="fbl:Fbal_1115"/>
<dbReference type="InterPro" id="IPR037185">
    <property type="entry name" value="EmrE-like"/>
</dbReference>
<gene>
    <name evidence="3" type="ordered locus">Fbal_1115</name>
</gene>
<dbReference type="eggNOG" id="COG0697">
    <property type="taxonomic scope" value="Bacteria"/>
</dbReference>
<feature type="domain" description="EamA" evidence="2">
    <location>
        <begin position="4"/>
        <end position="126"/>
    </location>
</feature>
<keyword evidence="1" id="KW-0812">Transmembrane</keyword>
<evidence type="ECO:0000259" key="2">
    <source>
        <dbReference type="Pfam" id="PF00892"/>
    </source>
</evidence>
<dbReference type="HOGENOM" id="CLU_085269_0_0_6"/>
<feature type="transmembrane region" description="Helical" evidence="1">
    <location>
        <begin position="135"/>
        <end position="156"/>
    </location>
</feature>
<keyword evidence="1" id="KW-0472">Membrane</keyword>
<dbReference type="STRING" id="550540.Fbal_1115"/>
<dbReference type="OrthoDB" id="1412048at2"/>
<dbReference type="PANTHER" id="PTHR22911">
    <property type="entry name" value="ACYL-MALONYL CONDENSING ENZYME-RELATED"/>
    <property type="match status" value="1"/>
</dbReference>
<feature type="transmembrane region" description="Helical" evidence="1">
    <location>
        <begin position="200"/>
        <end position="218"/>
    </location>
</feature>
<dbReference type="AlphaFoldDB" id="E1SVH8"/>
<evidence type="ECO:0000313" key="3">
    <source>
        <dbReference type="EMBL" id="ADN75324.1"/>
    </source>
</evidence>
<organism evidence="3 4">
    <name type="scientific">Ferrimonas balearica (strain DSM 9799 / CCM 4581 / KCTC 23876 / PAT)</name>
    <dbReference type="NCBI Taxonomy" id="550540"/>
    <lineage>
        <taxon>Bacteria</taxon>
        <taxon>Pseudomonadati</taxon>
        <taxon>Pseudomonadota</taxon>
        <taxon>Gammaproteobacteria</taxon>
        <taxon>Alteromonadales</taxon>
        <taxon>Ferrimonadaceae</taxon>
        <taxon>Ferrimonas</taxon>
    </lineage>
</organism>
<feature type="transmembrane region" description="Helical" evidence="1">
    <location>
        <begin position="255"/>
        <end position="272"/>
    </location>
</feature>